<evidence type="ECO:0000313" key="2">
    <source>
        <dbReference type="EMBL" id="KIW17058.1"/>
    </source>
</evidence>
<dbReference type="AlphaFoldDB" id="A0A0D2BDP4"/>
<evidence type="ECO:0008006" key="4">
    <source>
        <dbReference type="Google" id="ProtNLM"/>
    </source>
</evidence>
<feature type="region of interest" description="Disordered" evidence="1">
    <location>
        <begin position="687"/>
        <end position="711"/>
    </location>
</feature>
<proteinExistence type="predicted"/>
<keyword evidence="3" id="KW-1185">Reference proteome</keyword>
<sequence>MPATGYAVSSNAVLVTRALPCCVHLPPEAAKINSISAALGSFSLLDTALQNHKAQYPLLSPRPSSGVQQLSLKFALIFINHALAKFILLQEMVGQRKTSDRADVFIHQDPNVPRYNQRLSRQQWADLKPLIFALHQQGTTQNGILEALQERSISVTKAQLYHQLMNWGLRTYKKNAADIQNILAIGSSSTRPEVESPSAVESLENGELELSDAGRDRLFQASDDDMSSPTLRASERTNTSTSARKKDMFPLGDDLANKESIDHFPTPGYGERLKFHLPPYEMDSDVVAILSSYDKKQDHFSDRLEKINRAAAMLFVLRRHKSSFDFFYHLLSILNDDERQSSFTRVSLAQSVINCRRSAQSKAQCDLADSAILQLQLWSQYNTLFCTADFVKEFYYRECVDHLCENLTESETCTANSMLLLNSIYMPGVEPWSKHFPQDILRHCFECARLKKTLSEALHVIQDFVTAKQTTVDDALRGFCDRRPVDWTSLQLLCLQILMEVRLGGPPPSQRAKCCCSREINSFIFYHVAYAVPAVLESLLRPPFTSEWRNPSGFLAIIEQLRRECISTTPGRYQLLVRSYIRHWSKVESYPLLDRELSLSMVKSVAVFAGLLTFEDVDSMEVSTVPWKEGGSPGRHTLEDVHRLLNPRPMGLDLSKMAPTIAPSCTSSLSSGYRRFKISSKRFEDSQSESIRSRHSQSSGGFVSSRMSWEL</sequence>
<name>A0A0D2BDP4_9EURO</name>
<dbReference type="OrthoDB" id="4154058at2759"/>
<protein>
    <recommendedName>
        <fullName evidence="4">Clr5 domain-containing protein</fullName>
    </recommendedName>
</protein>
<feature type="region of interest" description="Disordered" evidence="1">
    <location>
        <begin position="220"/>
        <end position="249"/>
    </location>
</feature>
<reference evidence="2 3" key="1">
    <citation type="submission" date="2015-01" db="EMBL/GenBank/DDBJ databases">
        <title>The Genome Sequence of Exophiala spinifera CBS89968.</title>
        <authorList>
            <consortium name="The Broad Institute Genomics Platform"/>
            <person name="Cuomo C."/>
            <person name="de Hoog S."/>
            <person name="Gorbushina A."/>
            <person name="Stielow B."/>
            <person name="Teixiera M."/>
            <person name="Abouelleil A."/>
            <person name="Chapman S.B."/>
            <person name="Priest M."/>
            <person name="Young S.K."/>
            <person name="Wortman J."/>
            <person name="Nusbaum C."/>
            <person name="Birren B."/>
        </authorList>
    </citation>
    <scope>NUCLEOTIDE SEQUENCE [LARGE SCALE GENOMIC DNA]</scope>
    <source>
        <strain evidence="2 3">CBS 89968</strain>
    </source>
</reference>
<dbReference type="GeneID" id="27331332"/>
<accession>A0A0D2BDP4</accession>
<evidence type="ECO:0000313" key="3">
    <source>
        <dbReference type="Proteomes" id="UP000053328"/>
    </source>
</evidence>
<dbReference type="HOGENOM" id="CLU_388316_0_0_1"/>
<feature type="compositionally biased region" description="Polar residues" evidence="1">
    <location>
        <begin position="700"/>
        <end position="711"/>
    </location>
</feature>
<dbReference type="RefSeq" id="XP_016237274.1">
    <property type="nucleotide sequence ID" value="XM_016378597.1"/>
</dbReference>
<dbReference type="Proteomes" id="UP000053328">
    <property type="component" value="Unassembled WGS sequence"/>
</dbReference>
<gene>
    <name evidence="2" type="ORF">PV08_04249</name>
</gene>
<feature type="compositionally biased region" description="Polar residues" evidence="1">
    <location>
        <begin position="227"/>
        <end position="242"/>
    </location>
</feature>
<organism evidence="2 3">
    <name type="scientific">Exophiala spinifera</name>
    <dbReference type="NCBI Taxonomy" id="91928"/>
    <lineage>
        <taxon>Eukaryota</taxon>
        <taxon>Fungi</taxon>
        <taxon>Dikarya</taxon>
        <taxon>Ascomycota</taxon>
        <taxon>Pezizomycotina</taxon>
        <taxon>Eurotiomycetes</taxon>
        <taxon>Chaetothyriomycetidae</taxon>
        <taxon>Chaetothyriales</taxon>
        <taxon>Herpotrichiellaceae</taxon>
        <taxon>Exophiala</taxon>
    </lineage>
</organism>
<feature type="region of interest" description="Disordered" evidence="1">
    <location>
        <begin position="188"/>
        <end position="207"/>
    </location>
</feature>
<dbReference type="VEuPathDB" id="FungiDB:PV08_04249"/>
<dbReference type="EMBL" id="KN847494">
    <property type="protein sequence ID" value="KIW17058.1"/>
    <property type="molecule type" value="Genomic_DNA"/>
</dbReference>
<evidence type="ECO:0000256" key="1">
    <source>
        <dbReference type="SAM" id="MobiDB-lite"/>
    </source>
</evidence>